<evidence type="ECO:0000313" key="2">
    <source>
        <dbReference type="Proteomes" id="UP000514509"/>
    </source>
</evidence>
<dbReference type="GO" id="GO:0003676">
    <property type="term" value="F:nucleic acid binding"/>
    <property type="evidence" value="ECO:0007669"/>
    <property type="project" value="InterPro"/>
</dbReference>
<sequence>MPKIRISSIGALYQGQTCHGTSIRDFELFTHEAAYLCGHNIFAQDLPYLEKAGIGTTFLNKEFIDTLYLSPLFFPNRPNHRLVKDYQLLGDHLNNPVTDSQLAKEVLEESVEAWQLLPLDLLDIYSGLLGTEQYFEAFFKLFPNILYCGPSRLI</sequence>
<protein>
    <submittedName>
        <fullName evidence="1">Uncharacterized protein</fullName>
    </submittedName>
</protein>
<dbReference type="InterPro" id="IPR036397">
    <property type="entry name" value="RNaseH_sf"/>
</dbReference>
<reference evidence="1 2" key="1">
    <citation type="submission" date="2020-06" db="EMBL/GenBank/DDBJ databases">
        <authorList>
            <person name="Hwang Y.J."/>
        </authorList>
    </citation>
    <scope>NUCLEOTIDE SEQUENCE [LARGE SCALE GENOMIC DNA]</scope>
    <source>
        <strain evidence="1 2">KUDC8001</strain>
    </source>
</reference>
<dbReference type="RefSeq" id="WP_182415366.1">
    <property type="nucleotide sequence ID" value="NZ_CP055153.1"/>
</dbReference>
<dbReference type="KEGG" id="add:HUW48_09050"/>
<keyword evidence="2" id="KW-1185">Reference proteome</keyword>
<dbReference type="InterPro" id="IPR012337">
    <property type="entry name" value="RNaseH-like_sf"/>
</dbReference>
<dbReference type="Proteomes" id="UP000514509">
    <property type="component" value="Chromosome"/>
</dbReference>
<reference evidence="1 2" key="2">
    <citation type="submission" date="2020-08" db="EMBL/GenBank/DDBJ databases">
        <title>Adhaeribacter dokdonensis sp. nov., isolated from the rhizosphere of Elymus tsukushiensis, a plant native to the Dokdo Islands, Republic of Korea.</title>
        <authorList>
            <person name="Ghim S.Y."/>
        </authorList>
    </citation>
    <scope>NUCLEOTIDE SEQUENCE [LARGE SCALE GENOMIC DNA]</scope>
    <source>
        <strain evidence="1 2">KUDC8001</strain>
    </source>
</reference>
<accession>A0A7L7L5U1</accession>
<proteinExistence type="predicted"/>
<dbReference type="SUPFAM" id="SSF53098">
    <property type="entry name" value="Ribonuclease H-like"/>
    <property type="match status" value="1"/>
</dbReference>
<name>A0A7L7L5U1_9BACT</name>
<evidence type="ECO:0000313" key="1">
    <source>
        <dbReference type="EMBL" id="QMU28178.1"/>
    </source>
</evidence>
<dbReference type="EMBL" id="CP055153">
    <property type="protein sequence ID" value="QMU28178.1"/>
    <property type="molecule type" value="Genomic_DNA"/>
</dbReference>
<dbReference type="AlphaFoldDB" id="A0A7L7L5U1"/>
<organism evidence="1 2">
    <name type="scientific">Adhaeribacter radiodurans</name>
    <dbReference type="NCBI Taxonomy" id="2745197"/>
    <lineage>
        <taxon>Bacteria</taxon>
        <taxon>Pseudomonadati</taxon>
        <taxon>Bacteroidota</taxon>
        <taxon>Cytophagia</taxon>
        <taxon>Cytophagales</taxon>
        <taxon>Hymenobacteraceae</taxon>
        <taxon>Adhaeribacter</taxon>
    </lineage>
</organism>
<dbReference type="Gene3D" id="3.30.420.10">
    <property type="entry name" value="Ribonuclease H-like superfamily/Ribonuclease H"/>
    <property type="match status" value="1"/>
</dbReference>
<gene>
    <name evidence="1" type="ORF">HUW48_09050</name>
</gene>